<proteinExistence type="inferred from homology"/>
<evidence type="ECO:0000313" key="4">
    <source>
        <dbReference type="Proteomes" id="UP000033772"/>
    </source>
</evidence>
<evidence type="ECO:0000256" key="2">
    <source>
        <dbReference type="ARBA" id="ARBA00023235"/>
    </source>
</evidence>
<dbReference type="InterPro" id="IPR010819">
    <property type="entry name" value="AGE/CE"/>
</dbReference>
<accession>A0A1J4MYJ8</accession>
<dbReference type="GO" id="GO:0005975">
    <property type="term" value="P:carbohydrate metabolic process"/>
    <property type="evidence" value="ECO:0007669"/>
    <property type="project" value="InterPro"/>
</dbReference>
<comment type="similarity">
    <text evidence="1">Belongs to the N-acylglucosamine 2-epimerase family.</text>
</comment>
<protein>
    <submittedName>
        <fullName evidence="3">N-acyl-D-glucosamine 2-epimerase</fullName>
    </submittedName>
</protein>
<comment type="caution">
    <text evidence="3">The sequence shown here is derived from an EMBL/GenBank/DDBJ whole genome shotgun (WGS) entry which is preliminary data.</text>
</comment>
<keyword evidence="2" id="KW-0413">Isomerase</keyword>
<name>A0A1J4MYJ8_9ACTN</name>
<dbReference type="OrthoDB" id="9806359at2"/>
<dbReference type="GO" id="GO:0016853">
    <property type="term" value="F:isomerase activity"/>
    <property type="evidence" value="ECO:0007669"/>
    <property type="project" value="UniProtKB-KW"/>
</dbReference>
<dbReference type="InterPro" id="IPR008928">
    <property type="entry name" value="6-hairpin_glycosidase_sf"/>
</dbReference>
<dbReference type="Gene3D" id="1.50.10.10">
    <property type="match status" value="1"/>
</dbReference>
<gene>
    <name evidence="3" type="ORF">UG56_023375</name>
</gene>
<dbReference type="STRING" id="1844.UG56_023375"/>
<sequence>MTGSGLTAAEIARFEEEAARLLAFGRGSRHEGGGFGWLDDHGRITPERPVETWITCRMTHVFGLAQLRGEEWASAYVSHGVGALTGLLHDADNGGWHSAVSPETGEVVSTVKEGYAHAFVVLAATTAYAAGHPGAEALLADALEVMETRFWREEDGLIVDVWSADWASLDGYRGVNANMHTVEAFLAVAEVTGRRVWLDRALRILERVVHGFAREHDWRLPEHFSSSWSVELDYNIDEPGHPFRPYGVTIGHLFEWARLALHARTLLGSEAPSWLLEDARSLLAAASARGWAVDGAPGFVYTTDFADEPVVRERMHWVAAEAVAAAWTLFRDTGSADALADVRRWWAYCEEHLVDREGGSWHHELDPANRPSATVWQGKPDVYHAYQMAILPLLPAGGSFAGAAGGGGSTSGRTA</sequence>
<evidence type="ECO:0000256" key="1">
    <source>
        <dbReference type="ARBA" id="ARBA00008558"/>
    </source>
</evidence>
<dbReference type="EMBL" id="JZDQ02000041">
    <property type="protein sequence ID" value="OIJ24346.1"/>
    <property type="molecule type" value="Genomic_DNA"/>
</dbReference>
<keyword evidence="4" id="KW-1185">Reference proteome</keyword>
<dbReference type="PANTHER" id="PTHR15108">
    <property type="entry name" value="N-ACYLGLUCOSAMINE-2-EPIMERASE"/>
    <property type="match status" value="1"/>
</dbReference>
<dbReference type="AlphaFoldDB" id="A0A1J4MYJ8"/>
<dbReference type="Pfam" id="PF07221">
    <property type="entry name" value="GlcNAc_2-epim"/>
    <property type="match status" value="1"/>
</dbReference>
<evidence type="ECO:0000313" key="3">
    <source>
        <dbReference type="EMBL" id="OIJ24346.1"/>
    </source>
</evidence>
<dbReference type="SUPFAM" id="SSF48208">
    <property type="entry name" value="Six-hairpin glycosidases"/>
    <property type="match status" value="1"/>
</dbReference>
<reference evidence="3" key="1">
    <citation type="submission" date="2016-10" db="EMBL/GenBank/DDBJ databases">
        <title>Draft Genome Sequence of Nocardioides luteus Strain BAFB, an Alkane-Degrading Bacterium Isolated from JP-7 Polluted Soil.</title>
        <authorList>
            <person name="Brown L."/>
            <person name="Ruiz O.N."/>
            <person name="Gunasekera T."/>
        </authorList>
    </citation>
    <scope>NUCLEOTIDE SEQUENCE [LARGE SCALE GENOMIC DNA]</scope>
    <source>
        <strain evidence="3">BAFB</strain>
    </source>
</reference>
<organism evidence="3 4">
    <name type="scientific">Nocardioides luteus</name>
    <dbReference type="NCBI Taxonomy" id="1844"/>
    <lineage>
        <taxon>Bacteria</taxon>
        <taxon>Bacillati</taxon>
        <taxon>Actinomycetota</taxon>
        <taxon>Actinomycetes</taxon>
        <taxon>Propionibacteriales</taxon>
        <taxon>Nocardioidaceae</taxon>
        <taxon>Nocardioides</taxon>
    </lineage>
</organism>
<dbReference type="InterPro" id="IPR012341">
    <property type="entry name" value="6hp_glycosidase-like_sf"/>
</dbReference>
<dbReference type="Proteomes" id="UP000033772">
    <property type="component" value="Unassembled WGS sequence"/>
</dbReference>